<evidence type="ECO:0000256" key="1">
    <source>
        <dbReference type="ARBA" id="ARBA00005953"/>
    </source>
</evidence>
<evidence type="ECO:0000313" key="4">
    <source>
        <dbReference type="Proteomes" id="UP000077875"/>
    </source>
</evidence>
<keyword evidence="4" id="KW-1185">Reference proteome</keyword>
<dbReference type="EMBL" id="CP015243">
    <property type="protein sequence ID" value="ANF57047.1"/>
    <property type="molecule type" value="Genomic_DNA"/>
</dbReference>
<organism evidence="3 4">
    <name type="scientific">Halotalea alkalilenta</name>
    <dbReference type="NCBI Taxonomy" id="376489"/>
    <lineage>
        <taxon>Bacteria</taxon>
        <taxon>Pseudomonadati</taxon>
        <taxon>Pseudomonadota</taxon>
        <taxon>Gammaproteobacteria</taxon>
        <taxon>Oceanospirillales</taxon>
        <taxon>Halomonadaceae</taxon>
        <taxon>Halotalea</taxon>
    </lineage>
</organism>
<dbReference type="AlphaFoldDB" id="A0A172YCT7"/>
<proteinExistence type="inferred from homology"/>
<protein>
    <submittedName>
        <fullName evidence="3">4-hydroxybenzoyl-CoA thioesterase</fullName>
    </submittedName>
</protein>
<name>A0A172YCT7_9GAMM</name>
<dbReference type="STRING" id="376489.A5892_05840"/>
<keyword evidence="2" id="KW-0378">Hydrolase</keyword>
<dbReference type="Proteomes" id="UP000077875">
    <property type="component" value="Chromosome"/>
</dbReference>
<dbReference type="KEGG" id="haa:A5892_05840"/>
<dbReference type="GO" id="GO:0047617">
    <property type="term" value="F:fatty acyl-CoA hydrolase activity"/>
    <property type="evidence" value="ECO:0007669"/>
    <property type="project" value="TreeGrafter"/>
</dbReference>
<gene>
    <name evidence="3" type="ORF">A5892_05840</name>
</gene>
<comment type="similarity">
    <text evidence="1">Belongs to the 4-hydroxybenzoyl-CoA thioesterase family.</text>
</comment>
<dbReference type="CDD" id="cd00586">
    <property type="entry name" value="4HBT"/>
    <property type="match status" value="1"/>
</dbReference>
<dbReference type="PANTHER" id="PTHR31793">
    <property type="entry name" value="4-HYDROXYBENZOYL-COA THIOESTERASE FAMILY MEMBER"/>
    <property type="match status" value="1"/>
</dbReference>
<dbReference type="SUPFAM" id="SSF54637">
    <property type="entry name" value="Thioesterase/thiol ester dehydrase-isomerase"/>
    <property type="match status" value="1"/>
</dbReference>
<dbReference type="InterPro" id="IPR050563">
    <property type="entry name" value="4-hydroxybenzoyl-CoA_TE"/>
</dbReference>
<accession>A0A172YCT7</accession>
<dbReference type="PANTHER" id="PTHR31793:SF27">
    <property type="entry name" value="NOVEL THIOESTERASE SUPERFAMILY DOMAIN AND SAPOSIN A-TYPE DOMAIN CONTAINING PROTEIN (0610012H03RIK)"/>
    <property type="match status" value="1"/>
</dbReference>
<sequence length="151" mass="17504">MTIDERSLPSAEIELSVAFHDLDPMGVVWHGHYVRYLELARCELLASIGYDYPQMEASGFAWPVIDLSLRYVQPLRYRQRIRVEARLREWEHRLRIDYLLRDADSGRRLTRARSDQVAVRISDGAMQLASPPALVERLLAWQRDSLGTQAP</sequence>
<evidence type="ECO:0000256" key="2">
    <source>
        <dbReference type="ARBA" id="ARBA00022801"/>
    </source>
</evidence>
<dbReference type="InterPro" id="IPR029069">
    <property type="entry name" value="HotDog_dom_sf"/>
</dbReference>
<dbReference type="Gene3D" id="3.10.129.10">
    <property type="entry name" value="Hotdog Thioesterase"/>
    <property type="match status" value="1"/>
</dbReference>
<dbReference type="Pfam" id="PF13279">
    <property type="entry name" value="4HBT_2"/>
    <property type="match status" value="1"/>
</dbReference>
<dbReference type="RefSeq" id="WP_064122004.1">
    <property type="nucleotide sequence ID" value="NZ_CP015243.1"/>
</dbReference>
<evidence type="ECO:0000313" key="3">
    <source>
        <dbReference type="EMBL" id="ANF57047.1"/>
    </source>
</evidence>
<reference evidence="3 4" key="1">
    <citation type="submission" date="2016-04" db="EMBL/GenBank/DDBJ databases">
        <title>Complete Genome Sequence of Halotalea alkalilenta IHB B 13600.</title>
        <authorList>
            <person name="Swarnkar M.K."/>
            <person name="Sharma A."/>
            <person name="Kaushal K."/>
            <person name="Soni R."/>
            <person name="Rana S."/>
            <person name="Singh A.K."/>
            <person name="Gulati A."/>
        </authorList>
    </citation>
    <scope>NUCLEOTIDE SEQUENCE [LARGE SCALE GENOMIC DNA]</scope>
    <source>
        <strain evidence="3 4">IHB B 13600</strain>
    </source>
</reference>